<proteinExistence type="predicted"/>
<reference evidence="1" key="1">
    <citation type="submission" date="2021-03" db="EMBL/GenBank/DDBJ databases">
        <authorList>
            <person name="Bekaert M."/>
        </authorList>
    </citation>
    <scope>NUCLEOTIDE SEQUENCE</scope>
</reference>
<comment type="caution">
    <text evidence="1">The sequence shown here is derived from an EMBL/GenBank/DDBJ whole genome shotgun (WGS) entry which is preliminary data.</text>
</comment>
<evidence type="ECO:0000313" key="1">
    <source>
        <dbReference type="EMBL" id="CAG2246870.1"/>
    </source>
</evidence>
<protein>
    <submittedName>
        <fullName evidence="1">Uncharacterized protein</fullName>
    </submittedName>
</protein>
<dbReference type="EMBL" id="CAJPWZ010002885">
    <property type="protein sequence ID" value="CAG2246870.1"/>
    <property type="molecule type" value="Genomic_DNA"/>
</dbReference>
<name>A0A8S3UWX4_MYTED</name>
<keyword evidence="2" id="KW-1185">Reference proteome</keyword>
<accession>A0A8S3UWX4</accession>
<evidence type="ECO:0000313" key="2">
    <source>
        <dbReference type="Proteomes" id="UP000683360"/>
    </source>
</evidence>
<dbReference type="AlphaFoldDB" id="A0A8S3UWX4"/>
<organism evidence="1 2">
    <name type="scientific">Mytilus edulis</name>
    <name type="common">Blue mussel</name>
    <dbReference type="NCBI Taxonomy" id="6550"/>
    <lineage>
        <taxon>Eukaryota</taxon>
        <taxon>Metazoa</taxon>
        <taxon>Spiralia</taxon>
        <taxon>Lophotrochozoa</taxon>
        <taxon>Mollusca</taxon>
        <taxon>Bivalvia</taxon>
        <taxon>Autobranchia</taxon>
        <taxon>Pteriomorphia</taxon>
        <taxon>Mytilida</taxon>
        <taxon>Mytiloidea</taxon>
        <taxon>Mytilidae</taxon>
        <taxon>Mytilinae</taxon>
        <taxon>Mytilus</taxon>
    </lineage>
</organism>
<gene>
    <name evidence="1" type="ORF">MEDL_58827</name>
</gene>
<sequence>MTDYYPDLDDGCNCPACFEAETSIFCFDADFQLVRKSSSGYNWIAPKHEDRFFVHQKLVDDFIKDYDTPKIEKVEREDDFKKFLLTISDIEEELQLSYHGGGKCNKRELPYDRKTIFQRYVLYFYPGLSEPRTWKDAIIPRVNEYLRRPATKQ</sequence>
<dbReference type="OrthoDB" id="6161295at2759"/>
<dbReference type="Proteomes" id="UP000683360">
    <property type="component" value="Unassembled WGS sequence"/>
</dbReference>